<dbReference type="KEGG" id="dhe:111593383"/>
<sequence length="220" mass="25254">MQYNRLLYQVLGLLIGCTSTNSLLYPTSSSLGLTSSVSIPVAEYYPERRILVDWCFAIAYDLPFNLSSFYSVPIWPGFANYHTKREVPRISHNDIGLYEKYGYNALAQMHPKDLSAGELYASIEDALTSYGFHETCLLRSVCEMAKHPFDDEHRHILTDILTFVLSPSQHEAFLESEHVYRRVYEQAELDGFMGNDCARVYGHCKHDILRLISNVIFHNN</sequence>
<evidence type="ECO:0000313" key="2">
    <source>
        <dbReference type="RefSeq" id="XP_023161869.2"/>
    </source>
</evidence>
<keyword evidence="1" id="KW-1185">Reference proteome</keyword>
<proteinExistence type="predicted"/>
<dbReference type="PANTHER" id="PTHR21398:SF4">
    <property type="entry name" value="AGAP002980-PA"/>
    <property type="match status" value="1"/>
</dbReference>
<dbReference type="InterPro" id="IPR006631">
    <property type="entry name" value="DM4_12"/>
</dbReference>
<reference evidence="2" key="1">
    <citation type="submission" date="2025-08" db="UniProtKB">
        <authorList>
            <consortium name="RefSeq"/>
        </authorList>
    </citation>
    <scope>IDENTIFICATION</scope>
    <source>
        <strain evidence="2">15085-1641.00</strain>
        <tissue evidence="2">Whole body</tissue>
    </source>
</reference>
<dbReference type="OrthoDB" id="8186940at2759"/>
<dbReference type="RefSeq" id="XP_023161869.2">
    <property type="nucleotide sequence ID" value="XM_023306101.2"/>
</dbReference>
<dbReference type="Pfam" id="PF07841">
    <property type="entry name" value="DM4_12"/>
    <property type="match status" value="1"/>
</dbReference>
<evidence type="ECO:0000313" key="1">
    <source>
        <dbReference type="Proteomes" id="UP000504633"/>
    </source>
</evidence>
<dbReference type="PANTHER" id="PTHR21398">
    <property type="entry name" value="AGAP007094-PA"/>
    <property type="match status" value="1"/>
</dbReference>
<dbReference type="AlphaFoldDB" id="A0A6J1L9W1"/>
<dbReference type="OMA" id="HCKHDIL"/>
<dbReference type="SMART" id="SM00718">
    <property type="entry name" value="DM4_12"/>
    <property type="match status" value="1"/>
</dbReference>
<name>A0A6J1L9W1_DROHY</name>
<protein>
    <submittedName>
        <fullName evidence="2">Uncharacterized protein LOC111593383</fullName>
    </submittedName>
</protein>
<accession>A0A6J1L9W1</accession>
<dbReference type="PROSITE" id="PS51257">
    <property type="entry name" value="PROKAR_LIPOPROTEIN"/>
    <property type="match status" value="1"/>
</dbReference>
<dbReference type="GeneID" id="111593383"/>
<dbReference type="Proteomes" id="UP000504633">
    <property type="component" value="Unplaced"/>
</dbReference>
<gene>
    <name evidence="2" type="primary">LOC111593383</name>
</gene>
<organism evidence="1 2">
    <name type="scientific">Drosophila hydei</name>
    <name type="common">Fruit fly</name>
    <dbReference type="NCBI Taxonomy" id="7224"/>
    <lineage>
        <taxon>Eukaryota</taxon>
        <taxon>Metazoa</taxon>
        <taxon>Ecdysozoa</taxon>
        <taxon>Arthropoda</taxon>
        <taxon>Hexapoda</taxon>
        <taxon>Insecta</taxon>
        <taxon>Pterygota</taxon>
        <taxon>Neoptera</taxon>
        <taxon>Endopterygota</taxon>
        <taxon>Diptera</taxon>
        <taxon>Brachycera</taxon>
        <taxon>Muscomorpha</taxon>
        <taxon>Ephydroidea</taxon>
        <taxon>Drosophilidae</taxon>
        <taxon>Drosophila</taxon>
    </lineage>
</organism>